<dbReference type="SUPFAM" id="SSF55874">
    <property type="entry name" value="ATPase domain of HSP90 chaperone/DNA topoisomerase II/histidine kinase"/>
    <property type="match status" value="1"/>
</dbReference>
<keyword evidence="5 9" id="KW-0418">Kinase</keyword>
<dbReference type="InterPro" id="IPR005467">
    <property type="entry name" value="His_kinase_dom"/>
</dbReference>
<dbReference type="EC" id="2.7.13.3" evidence="2"/>
<keyword evidence="7" id="KW-0812">Transmembrane</keyword>
<dbReference type="InterPro" id="IPR036097">
    <property type="entry name" value="HisK_dim/P_sf"/>
</dbReference>
<dbReference type="InterPro" id="IPR003661">
    <property type="entry name" value="HisK_dim/P_dom"/>
</dbReference>
<dbReference type="InterPro" id="IPR036890">
    <property type="entry name" value="HATPase_C_sf"/>
</dbReference>
<feature type="transmembrane region" description="Helical" evidence="7">
    <location>
        <begin position="17"/>
        <end position="38"/>
    </location>
</feature>
<dbReference type="EMBL" id="JAPDDR010000018">
    <property type="protein sequence ID" value="MCW1916750.1"/>
    <property type="molecule type" value="Genomic_DNA"/>
</dbReference>
<dbReference type="Gene3D" id="1.10.287.130">
    <property type="match status" value="1"/>
</dbReference>
<name>A0ABT3GA86_9BACT</name>
<evidence type="ECO:0000256" key="5">
    <source>
        <dbReference type="ARBA" id="ARBA00022777"/>
    </source>
</evidence>
<dbReference type="PRINTS" id="PR00344">
    <property type="entry name" value="BCTRLSENSOR"/>
</dbReference>
<dbReference type="CDD" id="cd00075">
    <property type="entry name" value="HATPase"/>
    <property type="match status" value="1"/>
</dbReference>
<keyword evidence="10" id="KW-1185">Reference proteome</keyword>
<feature type="domain" description="Histidine kinase" evidence="8">
    <location>
        <begin position="298"/>
        <end position="514"/>
    </location>
</feature>
<evidence type="ECO:0000313" key="10">
    <source>
        <dbReference type="Proteomes" id="UP001165653"/>
    </source>
</evidence>
<sequence length="518" mass="57105">MRKASASESTTTLRRPWLLTGAMSLLVSIAVVAGAFMLGRQETRISQKPEGNRVEDFFRESNRRVAEMERLWEQALDEEATRLLDKGLGDPPDGSVIAGVVQRSLLTVTLNDPARSHLAAGGGSPRWMPVLDRYEKKEKGEWVLPEGRVLNGSGWIEMADRPPTWWHGNGRSVALLMVAPETAAQVVADDLKPRAEEAGIAGEAGALAFIGPHGSPWMSSGKIDQGIKPDEILRHVSRFGDWSLHRYYPVRVEMVYRLPVFVGSFALALLVLSGGLWVAAAQKKAFRLAEQRVSFVNQVSHELRTPLTNLLLNTDLALDALPVEDGKIRRRLGLIREETSRLSRIVDNVLAFARIERGKALLSPVRCDLREMLEELRENFAPLFERKSIVCDYNNEVSAGILADRDSLAQILSNLLSNIEKYAGEGAKARVALRARDGQLLVDVIDNGPGIPREARQRIFLPFERAGSRVDEGTSGTGLGLAISRDLAERMGGRLELLASERGASFRLVLPLHESPVA</sequence>
<keyword evidence="3" id="KW-0597">Phosphoprotein</keyword>
<comment type="caution">
    <text evidence="9">The sequence shown here is derived from an EMBL/GenBank/DDBJ whole genome shotgun (WGS) entry which is preliminary data.</text>
</comment>
<proteinExistence type="predicted"/>
<organism evidence="9 10">
    <name type="scientific">Luteolibacter rhizosphaerae</name>
    <dbReference type="NCBI Taxonomy" id="2989719"/>
    <lineage>
        <taxon>Bacteria</taxon>
        <taxon>Pseudomonadati</taxon>
        <taxon>Verrucomicrobiota</taxon>
        <taxon>Verrucomicrobiia</taxon>
        <taxon>Verrucomicrobiales</taxon>
        <taxon>Verrucomicrobiaceae</taxon>
        <taxon>Luteolibacter</taxon>
    </lineage>
</organism>
<feature type="transmembrane region" description="Helical" evidence="7">
    <location>
        <begin position="255"/>
        <end position="280"/>
    </location>
</feature>
<evidence type="ECO:0000256" key="1">
    <source>
        <dbReference type="ARBA" id="ARBA00000085"/>
    </source>
</evidence>
<gene>
    <name evidence="9" type="ORF">OJ996_24395</name>
</gene>
<evidence type="ECO:0000259" key="8">
    <source>
        <dbReference type="PROSITE" id="PS50109"/>
    </source>
</evidence>
<dbReference type="Pfam" id="PF02518">
    <property type="entry name" value="HATPase_c"/>
    <property type="match status" value="1"/>
</dbReference>
<keyword evidence="7" id="KW-1133">Transmembrane helix</keyword>
<dbReference type="Gene3D" id="3.30.565.10">
    <property type="entry name" value="Histidine kinase-like ATPase, C-terminal domain"/>
    <property type="match status" value="1"/>
</dbReference>
<protein>
    <recommendedName>
        <fullName evidence="2">histidine kinase</fullName>
        <ecNumber evidence="2">2.7.13.3</ecNumber>
    </recommendedName>
</protein>
<dbReference type="SMART" id="SM00388">
    <property type="entry name" value="HisKA"/>
    <property type="match status" value="1"/>
</dbReference>
<keyword evidence="6" id="KW-0902">Two-component regulatory system</keyword>
<keyword evidence="4" id="KW-0808">Transferase</keyword>
<evidence type="ECO:0000256" key="3">
    <source>
        <dbReference type="ARBA" id="ARBA00022553"/>
    </source>
</evidence>
<evidence type="ECO:0000256" key="4">
    <source>
        <dbReference type="ARBA" id="ARBA00022679"/>
    </source>
</evidence>
<dbReference type="InterPro" id="IPR004358">
    <property type="entry name" value="Sig_transdc_His_kin-like_C"/>
</dbReference>
<comment type="catalytic activity">
    <reaction evidence="1">
        <text>ATP + protein L-histidine = ADP + protein N-phospho-L-histidine.</text>
        <dbReference type="EC" id="2.7.13.3"/>
    </reaction>
</comment>
<dbReference type="PROSITE" id="PS50109">
    <property type="entry name" value="HIS_KIN"/>
    <property type="match status" value="1"/>
</dbReference>
<reference evidence="9" key="1">
    <citation type="submission" date="2022-10" db="EMBL/GenBank/DDBJ databases">
        <title>Luteolibacter sp. GHJ8, whole genome shotgun sequencing project.</title>
        <authorList>
            <person name="Zhao G."/>
            <person name="Shen L."/>
        </authorList>
    </citation>
    <scope>NUCLEOTIDE SEQUENCE</scope>
    <source>
        <strain evidence="9">GHJ8</strain>
    </source>
</reference>
<dbReference type="InterPro" id="IPR050736">
    <property type="entry name" value="Sensor_HK_Regulatory"/>
</dbReference>
<dbReference type="Proteomes" id="UP001165653">
    <property type="component" value="Unassembled WGS sequence"/>
</dbReference>
<keyword evidence="7" id="KW-0472">Membrane</keyword>
<evidence type="ECO:0000313" key="9">
    <source>
        <dbReference type="EMBL" id="MCW1916750.1"/>
    </source>
</evidence>
<dbReference type="GO" id="GO:0016301">
    <property type="term" value="F:kinase activity"/>
    <property type="evidence" value="ECO:0007669"/>
    <property type="project" value="UniProtKB-KW"/>
</dbReference>
<dbReference type="PANTHER" id="PTHR43711">
    <property type="entry name" value="TWO-COMPONENT HISTIDINE KINASE"/>
    <property type="match status" value="1"/>
</dbReference>
<dbReference type="InterPro" id="IPR003594">
    <property type="entry name" value="HATPase_dom"/>
</dbReference>
<evidence type="ECO:0000256" key="2">
    <source>
        <dbReference type="ARBA" id="ARBA00012438"/>
    </source>
</evidence>
<dbReference type="SMART" id="SM00387">
    <property type="entry name" value="HATPase_c"/>
    <property type="match status" value="1"/>
</dbReference>
<evidence type="ECO:0000256" key="7">
    <source>
        <dbReference type="SAM" id="Phobius"/>
    </source>
</evidence>
<dbReference type="CDD" id="cd00082">
    <property type="entry name" value="HisKA"/>
    <property type="match status" value="1"/>
</dbReference>
<dbReference type="SUPFAM" id="SSF47384">
    <property type="entry name" value="Homodimeric domain of signal transducing histidine kinase"/>
    <property type="match status" value="1"/>
</dbReference>
<dbReference type="PANTHER" id="PTHR43711:SF1">
    <property type="entry name" value="HISTIDINE KINASE 1"/>
    <property type="match status" value="1"/>
</dbReference>
<dbReference type="RefSeq" id="WP_264516340.1">
    <property type="nucleotide sequence ID" value="NZ_JAPDDR010000018.1"/>
</dbReference>
<evidence type="ECO:0000256" key="6">
    <source>
        <dbReference type="ARBA" id="ARBA00023012"/>
    </source>
</evidence>
<dbReference type="Pfam" id="PF00512">
    <property type="entry name" value="HisKA"/>
    <property type="match status" value="1"/>
</dbReference>
<accession>A0ABT3GA86</accession>